<feature type="compositionally biased region" description="Polar residues" evidence="1">
    <location>
        <begin position="319"/>
        <end position="331"/>
    </location>
</feature>
<protein>
    <submittedName>
        <fullName evidence="2">Uncharacterized protein</fullName>
    </submittedName>
</protein>
<feature type="region of interest" description="Disordered" evidence="1">
    <location>
        <begin position="283"/>
        <end position="390"/>
    </location>
</feature>
<feature type="compositionally biased region" description="Polar residues" evidence="1">
    <location>
        <begin position="354"/>
        <end position="373"/>
    </location>
</feature>
<dbReference type="STRING" id="765257.A0A0C9Y8T3"/>
<feature type="compositionally biased region" description="Polar residues" evidence="1">
    <location>
        <begin position="623"/>
        <end position="649"/>
    </location>
</feature>
<feature type="compositionally biased region" description="Pro residues" evidence="1">
    <location>
        <begin position="1130"/>
        <end position="1143"/>
    </location>
</feature>
<gene>
    <name evidence="2" type="ORF">PISMIDRAFT_24066</name>
</gene>
<feature type="compositionally biased region" description="Low complexity" evidence="1">
    <location>
        <begin position="299"/>
        <end position="318"/>
    </location>
</feature>
<feature type="compositionally biased region" description="Polar residues" evidence="1">
    <location>
        <begin position="129"/>
        <end position="145"/>
    </location>
</feature>
<keyword evidence="3" id="KW-1185">Reference proteome</keyword>
<name>A0A0C9Y8T3_9AGAM</name>
<reference evidence="3" key="2">
    <citation type="submission" date="2015-01" db="EMBL/GenBank/DDBJ databases">
        <title>Evolutionary Origins and Diversification of the Mycorrhizal Mutualists.</title>
        <authorList>
            <consortium name="DOE Joint Genome Institute"/>
            <consortium name="Mycorrhizal Genomics Consortium"/>
            <person name="Kohler A."/>
            <person name="Kuo A."/>
            <person name="Nagy L.G."/>
            <person name="Floudas D."/>
            <person name="Copeland A."/>
            <person name="Barry K.W."/>
            <person name="Cichocki N."/>
            <person name="Veneault-Fourrey C."/>
            <person name="LaButti K."/>
            <person name="Lindquist E.A."/>
            <person name="Lipzen A."/>
            <person name="Lundell T."/>
            <person name="Morin E."/>
            <person name="Murat C."/>
            <person name="Riley R."/>
            <person name="Ohm R."/>
            <person name="Sun H."/>
            <person name="Tunlid A."/>
            <person name="Henrissat B."/>
            <person name="Grigoriev I.V."/>
            <person name="Hibbett D.S."/>
            <person name="Martin F."/>
        </authorList>
    </citation>
    <scope>NUCLEOTIDE SEQUENCE [LARGE SCALE GENOMIC DNA]</scope>
    <source>
        <strain evidence="3">441</strain>
    </source>
</reference>
<feature type="compositionally biased region" description="Polar residues" evidence="1">
    <location>
        <begin position="791"/>
        <end position="804"/>
    </location>
</feature>
<sequence length="1176" mass="125361">MSIPAVAAVELSAAASTSTSSVDERGSVRFDSQCVVIPEPSPRSRRPRLVTKTYSVPLWKRRGSTSSSSEPDAIHSQCPEVDNHVVLKLSLPRFQARAQLPTRSADSTPLTPCLVHRSLSVGAADVSGSPPTSRHTRSKSPTSPTRADLVTVPLRPCCAACQEVTDRARSQGDTWTERFSPAAYSRRCHGTDSHPRTITVAGSAASAFYGSLARDVPISVDEVDKRRRASDSALVTGSGVPDDAIAPEEKLPPTALDSPSGGRGRPHLSSIWVPQLAANGISEEVDDDEEDQLFPLPSPKRSPSSSASPSPSASSSSLQVGQVGQAQNLTNSPTSSYYSAESSVNGQHLCPPAVSSSSLNLPKASVSSTSLTNDPPRAPSPNILASLPPLSNRQRHRELALQIPRSTSPEDVFSEEVSQPRASTPPLPSTPKNIPSASTASPSTSPVLSTSPNSRRLLKPFTGSPRQIFADVIRGVGAFGTGGSGLNVQIRGFIPTKERRSVQSDGLAIQPRPANGWHHPRWHEDYVRCSNFSLPLWRASSFVEDTQGYDGMGESDNQHVRDSEPTETVPLPSGKGIVLPAPYFFLLIHRLVRMAGNNRPGYPYVFEPQPRWITPADVGAPSGHSSLISNPGPTTLSSRRSPVLSSAQESRQNTLVYTIERRGASRDRNQLTVPSIYPTSQTRSSLSPAAGTYAQRLYASAVPKSKSPSHQTQNVARVDGLAAPPRSADHHVVNQRAHTDLGITHAEQHLNALSRDFDSKAFLISSASSPAGDEEWNRLPGNSDEKRLVPSYTTTFTPSATQANAHDHVVPDLGDETPRYEAPASSSAVTAGGPSEVPQGSSTPADYSDVIQPSVSPVLNTASSLDSLPPDPEDIAEEVPPYTLVDETPPPPDLGDTDTGARESNAPLHAAAVEDPPPAAPSYTPADSVLVNLPDHGQRTRSPVSSTTSGITWRVHEARSGPNYNEISCRLPTISSHSASTSNSDFAADLYAHPYGRHSMRDRARSTTTQVNSVLAPPPPVLPPPTATDEMMTMHHGAGAARIPPISAQVTPPQQQLPSNNMSTNHFSMQSPGDRSSWSHYPLSDVSTMQAYPINAAGMLRGPPGESTVQLLPPHSSPSSPSSSPVSFHPAPPHPLYPAPQQPPRKLRRPPPVPNRLRRPSTTPSSHVGTAHGLQM</sequence>
<feature type="region of interest" description="Disordered" evidence="1">
    <location>
        <begin position="1050"/>
        <end position="1081"/>
    </location>
</feature>
<feature type="region of interest" description="Disordered" evidence="1">
    <location>
        <begin position="1097"/>
        <end position="1176"/>
    </location>
</feature>
<feature type="region of interest" description="Disordered" evidence="1">
    <location>
        <begin position="882"/>
        <end position="903"/>
    </location>
</feature>
<feature type="compositionally biased region" description="Low complexity" evidence="1">
    <location>
        <begin position="1113"/>
        <end position="1129"/>
    </location>
</feature>
<evidence type="ECO:0000313" key="3">
    <source>
        <dbReference type="Proteomes" id="UP000054018"/>
    </source>
</evidence>
<dbReference type="HOGENOM" id="CLU_273535_0_0_1"/>
<dbReference type="Proteomes" id="UP000054018">
    <property type="component" value="Unassembled WGS sequence"/>
</dbReference>
<accession>A0A0C9Y8T3</accession>
<dbReference type="OrthoDB" id="2677655at2759"/>
<feature type="compositionally biased region" description="Polar residues" evidence="1">
    <location>
        <begin position="838"/>
        <end position="851"/>
    </location>
</feature>
<evidence type="ECO:0000256" key="1">
    <source>
        <dbReference type="SAM" id="MobiDB-lite"/>
    </source>
</evidence>
<feature type="compositionally biased region" description="Low complexity" evidence="1">
    <location>
        <begin position="435"/>
        <end position="454"/>
    </location>
</feature>
<feature type="region of interest" description="Disordered" evidence="1">
    <location>
        <begin position="402"/>
        <end position="460"/>
    </location>
</feature>
<feature type="region of interest" description="Disordered" evidence="1">
    <location>
        <begin position="620"/>
        <end position="649"/>
    </location>
</feature>
<feature type="compositionally biased region" description="Acidic residues" evidence="1">
    <location>
        <begin position="283"/>
        <end position="292"/>
    </location>
</feature>
<proteinExistence type="predicted"/>
<evidence type="ECO:0000313" key="2">
    <source>
        <dbReference type="EMBL" id="KIK21055.1"/>
    </source>
</evidence>
<feature type="region of interest" description="Disordered" evidence="1">
    <location>
        <begin position="768"/>
        <end position="851"/>
    </location>
</feature>
<dbReference type="EMBL" id="KN833756">
    <property type="protein sequence ID" value="KIK21055.1"/>
    <property type="molecule type" value="Genomic_DNA"/>
</dbReference>
<organism evidence="2 3">
    <name type="scientific">Pisolithus microcarpus 441</name>
    <dbReference type="NCBI Taxonomy" id="765257"/>
    <lineage>
        <taxon>Eukaryota</taxon>
        <taxon>Fungi</taxon>
        <taxon>Dikarya</taxon>
        <taxon>Basidiomycota</taxon>
        <taxon>Agaricomycotina</taxon>
        <taxon>Agaricomycetes</taxon>
        <taxon>Agaricomycetidae</taxon>
        <taxon>Boletales</taxon>
        <taxon>Sclerodermatineae</taxon>
        <taxon>Pisolithaceae</taxon>
        <taxon>Pisolithus</taxon>
    </lineage>
</organism>
<feature type="region of interest" description="Disordered" evidence="1">
    <location>
        <begin position="225"/>
        <end position="268"/>
    </location>
</feature>
<feature type="region of interest" description="Disordered" evidence="1">
    <location>
        <begin position="122"/>
        <end position="147"/>
    </location>
</feature>
<reference evidence="2 3" key="1">
    <citation type="submission" date="2014-04" db="EMBL/GenBank/DDBJ databases">
        <authorList>
            <consortium name="DOE Joint Genome Institute"/>
            <person name="Kuo A."/>
            <person name="Kohler A."/>
            <person name="Costa M.D."/>
            <person name="Nagy L.G."/>
            <person name="Floudas D."/>
            <person name="Copeland A."/>
            <person name="Barry K.W."/>
            <person name="Cichocki N."/>
            <person name="Veneault-Fourrey C."/>
            <person name="LaButti K."/>
            <person name="Lindquist E.A."/>
            <person name="Lipzen A."/>
            <person name="Lundell T."/>
            <person name="Morin E."/>
            <person name="Murat C."/>
            <person name="Sun H."/>
            <person name="Tunlid A."/>
            <person name="Henrissat B."/>
            <person name="Grigoriev I.V."/>
            <person name="Hibbett D.S."/>
            <person name="Martin F."/>
            <person name="Nordberg H.P."/>
            <person name="Cantor M.N."/>
            <person name="Hua S.X."/>
        </authorList>
    </citation>
    <scope>NUCLEOTIDE SEQUENCE [LARGE SCALE GENOMIC DNA]</scope>
    <source>
        <strain evidence="2 3">441</strain>
    </source>
</reference>
<dbReference type="AlphaFoldDB" id="A0A0C9Y8T3"/>
<feature type="compositionally biased region" description="Low complexity" evidence="1">
    <location>
        <begin position="332"/>
        <end position="343"/>
    </location>
</feature>